<feature type="region of interest" description="Disordered" evidence="1">
    <location>
        <begin position="28"/>
        <end position="119"/>
    </location>
</feature>
<dbReference type="HOGENOM" id="CLU_1042307_0_0_1"/>
<evidence type="ECO:0000313" key="3">
    <source>
        <dbReference type="Proteomes" id="UP000054477"/>
    </source>
</evidence>
<keyword evidence="3" id="KW-1185">Reference proteome</keyword>
<feature type="compositionally biased region" description="Polar residues" evidence="1">
    <location>
        <begin position="53"/>
        <end position="68"/>
    </location>
</feature>
<protein>
    <submittedName>
        <fullName evidence="2">Uncharacterized protein</fullName>
    </submittedName>
</protein>
<feature type="compositionally biased region" description="Polar residues" evidence="1">
    <location>
        <begin position="83"/>
        <end position="119"/>
    </location>
</feature>
<evidence type="ECO:0000313" key="2">
    <source>
        <dbReference type="EMBL" id="KIJ90884.1"/>
    </source>
</evidence>
<sequence length="333" mass="36975">MSGTYVESSLTEEREDLASRLNLSVPVSYPSISQPISTNPSHSPQSQNSSNSFYASPSRTSGTATIQPPEQVANIREGPFSSAPPSGTIFSANQPERSYLQPPTWNNPRPETSQLRNSYENPPQYRETIQTNRNLLHSTRLHLGELGYRNLDRRITSDSFRILRSVVRSYDEGNLPHSVLARIELPGMWDHTRTLHNRWLHEPGAQYTNNTQINPSTANTQPGEPIPPTTQIVMINTPPDFSQSQQVFHSTPLETSFNANSAAATLQSITRAPPPTTASAQETTYNPELAPRSTFPTWDHERQEPTAVENATQEAVVQPQGEPTPIPSQIFSP</sequence>
<gene>
    <name evidence="2" type="ORF">K443DRAFT_14867</name>
</gene>
<feature type="compositionally biased region" description="Low complexity" evidence="1">
    <location>
        <begin position="37"/>
        <end position="52"/>
    </location>
</feature>
<feature type="region of interest" description="Disordered" evidence="1">
    <location>
        <begin position="272"/>
        <end position="333"/>
    </location>
</feature>
<organism evidence="2 3">
    <name type="scientific">Laccaria amethystina LaAM-08-1</name>
    <dbReference type="NCBI Taxonomy" id="1095629"/>
    <lineage>
        <taxon>Eukaryota</taxon>
        <taxon>Fungi</taxon>
        <taxon>Dikarya</taxon>
        <taxon>Basidiomycota</taxon>
        <taxon>Agaricomycotina</taxon>
        <taxon>Agaricomycetes</taxon>
        <taxon>Agaricomycetidae</taxon>
        <taxon>Agaricales</taxon>
        <taxon>Agaricineae</taxon>
        <taxon>Hydnangiaceae</taxon>
        <taxon>Laccaria</taxon>
    </lineage>
</organism>
<dbReference type="EMBL" id="KN839092">
    <property type="protein sequence ID" value="KIJ90884.1"/>
    <property type="molecule type" value="Genomic_DNA"/>
</dbReference>
<evidence type="ECO:0000256" key="1">
    <source>
        <dbReference type="SAM" id="MobiDB-lite"/>
    </source>
</evidence>
<feature type="compositionally biased region" description="Polar residues" evidence="1">
    <location>
        <begin position="277"/>
        <end position="286"/>
    </location>
</feature>
<reference evidence="3" key="2">
    <citation type="submission" date="2015-01" db="EMBL/GenBank/DDBJ databases">
        <title>Evolutionary Origins and Diversification of the Mycorrhizal Mutualists.</title>
        <authorList>
            <consortium name="DOE Joint Genome Institute"/>
            <consortium name="Mycorrhizal Genomics Consortium"/>
            <person name="Kohler A."/>
            <person name="Kuo A."/>
            <person name="Nagy L.G."/>
            <person name="Floudas D."/>
            <person name="Copeland A."/>
            <person name="Barry K.W."/>
            <person name="Cichocki N."/>
            <person name="Veneault-Fourrey C."/>
            <person name="LaButti K."/>
            <person name="Lindquist E.A."/>
            <person name="Lipzen A."/>
            <person name="Lundell T."/>
            <person name="Morin E."/>
            <person name="Murat C."/>
            <person name="Riley R."/>
            <person name="Ohm R."/>
            <person name="Sun H."/>
            <person name="Tunlid A."/>
            <person name="Henrissat B."/>
            <person name="Grigoriev I.V."/>
            <person name="Hibbett D.S."/>
            <person name="Martin F."/>
        </authorList>
    </citation>
    <scope>NUCLEOTIDE SEQUENCE [LARGE SCALE GENOMIC DNA]</scope>
    <source>
        <strain evidence="3">LaAM-08-1</strain>
    </source>
</reference>
<dbReference type="Proteomes" id="UP000054477">
    <property type="component" value="Unassembled WGS sequence"/>
</dbReference>
<dbReference type="AlphaFoldDB" id="A0A0C9WHB1"/>
<accession>A0A0C9WHB1</accession>
<name>A0A0C9WHB1_9AGAR</name>
<reference evidence="2 3" key="1">
    <citation type="submission" date="2014-04" db="EMBL/GenBank/DDBJ databases">
        <authorList>
            <consortium name="DOE Joint Genome Institute"/>
            <person name="Kuo A."/>
            <person name="Kohler A."/>
            <person name="Nagy L.G."/>
            <person name="Floudas D."/>
            <person name="Copeland A."/>
            <person name="Barry K.W."/>
            <person name="Cichocki N."/>
            <person name="Veneault-Fourrey C."/>
            <person name="LaButti K."/>
            <person name="Lindquist E.A."/>
            <person name="Lipzen A."/>
            <person name="Lundell T."/>
            <person name="Morin E."/>
            <person name="Murat C."/>
            <person name="Sun H."/>
            <person name="Tunlid A."/>
            <person name="Henrissat B."/>
            <person name="Grigoriev I.V."/>
            <person name="Hibbett D.S."/>
            <person name="Martin F."/>
            <person name="Nordberg H.P."/>
            <person name="Cantor M.N."/>
            <person name="Hua S.X."/>
        </authorList>
    </citation>
    <scope>NUCLEOTIDE SEQUENCE [LARGE SCALE GENOMIC DNA]</scope>
    <source>
        <strain evidence="2 3">LaAM-08-1</strain>
    </source>
</reference>
<proteinExistence type="predicted"/>